<reference evidence="1 3" key="1">
    <citation type="submission" date="2019-01" db="EMBL/GenBank/DDBJ databases">
        <title>Draft genome sequences of three monokaryotic isolates of the white-rot basidiomycete fungus Dichomitus squalens.</title>
        <authorList>
            <consortium name="DOE Joint Genome Institute"/>
            <person name="Lopez S.C."/>
            <person name="Andreopoulos B."/>
            <person name="Pangilinan J."/>
            <person name="Lipzen A."/>
            <person name="Riley R."/>
            <person name="Ahrendt S."/>
            <person name="Ng V."/>
            <person name="Barry K."/>
            <person name="Daum C."/>
            <person name="Grigoriev I.V."/>
            <person name="Hilden K.S."/>
            <person name="Makela M.R."/>
            <person name="de Vries R.P."/>
        </authorList>
    </citation>
    <scope>NUCLEOTIDE SEQUENCE [LARGE SCALE GENOMIC DNA]</scope>
    <source>
        <strain evidence="2 3">CBS 464.89</strain>
        <strain evidence="1">OM18370.1</strain>
    </source>
</reference>
<keyword evidence="3" id="KW-1185">Reference proteome</keyword>
<dbReference type="Proteomes" id="UP000292082">
    <property type="component" value="Unassembled WGS sequence"/>
</dbReference>
<gene>
    <name evidence="2" type="ORF">BD310DRAFT_48873</name>
    <name evidence="1" type="ORF">BD311DRAFT_772029</name>
</gene>
<proteinExistence type="predicted"/>
<evidence type="ECO:0000313" key="2">
    <source>
        <dbReference type="EMBL" id="TBU62413.1"/>
    </source>
</evidence>
<protein>
    <submittedName>
        <fullName evidence="1">Uncharacterized protein</fullName>
    </submittedName>
</protein>
<dbReference type="Proteomes" id="UP000292957">
    <property type="component" value="Unassembled WGS sequence"/>
</dbReference>
<evidence type="ECO:0000313" key="1">
    <source>
        <dbReference type="EMBL" id="TBU21499.1"/>
    </source>
</evidence>
<accession>A0A4Q9M3Z0</accession>
<dbReference type="EMBL" id="ML145093">
    <property type="protein sequence ID" value="TBU62413.1"/>
    <property type="molecule type" value="Genomic_DNA"/>
</dbReference>
<dbReference type="EMBL" id="ML143601">
    <property type="protein sequence ID" value="TBU21499.1"/>
    <property type="molecule type" value="Genomic_DNA"/>
</dbReference>
<sequence length="82" mass="9102">MSCSWTADARISEIKLACILRPLGPVRRVHPARSGPDLRSRPTLALQKPGRWRVEGSETAARHRPTTDLAPCALSTRVYILL</sequence>
<organism evidence="1">
    <name type="scientific">Dichomitus squalens</name>
    <dbReference type="NCBI Taxonomy" id="114155"/>
    <lineage>
        <taxon>Eukaryota</taxon>
        <taxon>Fungi</taxon>
        <taxon>Dikarya</taxon>
        <taxon>Basidiomycota</taxon>
        <taxon>Agaricomycotina</taxon>
        <taxon>Agaricomycetes</taxon>
        <taxon>Polyporales</taxon>
        <taxon>Polyporaceae</taxon>
        <taxon>Dichomitus</taxon>
    </lineage>
</organism>
<evidence type="ECO:0000313" key="3">
    <source>
        <dbReference type="Proteomes" id="UP000292082"/>
    </source>
</evidence>
<dbReference type="AlphaFoldDB" id="A0A4Q9M3Z0"/>
<name>A0A4Q9M3Z0_9APHY</name>